<dbReference type="Proteomes" id="UP000001064">
    <property type="component" value="Unassembled WGS sequence"/>
</dbReference>
<proteinExistence type="predicted"/>
<dbReference type="PANTHER" id="PTHR40368">
    <property type="entry name" value="YALI0F14399P"/>
    <property type="match status" value="1"/>
</dbReference>
<dbReference type="PANTHER" id="PTHR40368:SF1">
    <property type="entry name" value="YALI0F14399P"/>
    <property type="match status" value="1"/>
</dbReference>
<name>F0ZVN3_DICPU</name>
<dbReference type="AlphaFoldDB" id="F0ZVN3"/>
<dbReference type="GeneID" id="10507676"/>
<accession>F0ZVN3</accession>
<dbReference type="VEuPathDB" id="AmoebaDB:DICPUDRAFT_39072"/>
<dbReference type="STRING" id="5786.F0ZVN3"/>
<dbReference type="InParanoid" id="F0ZVN3"/>
<sequence length="123" mass="14363">IVPYKYGDQISMECKDIEGKWKRGPICKENKQELNVFYGRDSPLYCGILVDELEFKRIKEVLYQNSSWECRIPVSSDITENIYIPISIQLWGYTTGDHLDITNHYNFILHVENDILIGASLYP</sequence>
<gene>
    <name evidence="1" type="ORF">DICPUDRAFT_39072</name>
</gene>
<evidence type="ECO:0000313" key="2">
    <source>
        <dbReference type="Proteomes" id="UP000001064"/>
    </source>
</evidence>
<evidence type="ECO:0000313" key="1">
    <source>
        <dbReference type="EMBL" id="EGC31987.1"/>
    </source>
</evidence>
<dbReference type="KEGG" id="dpp:DICPUDRAFT_39072"/>
<organism evidence="1 2">
    <name type="scientific">Dictyostelium purpureum</name>
    <name type="common">Slime mold</name>
    <dbReference type="NCBI Taxonomy" id="5786"/>
    <lineage>
        <taxon>Eukaryota</taxon>
        <taxon>Amoebozoa</taxon>
        <taxon>Evosea</taxon>
        <taxon>Eumycetozoa</taxon>
        <taxon>Dictyostelia</taxon>
        <taxon>Dictyosteliales</taxon>
        <taxon>Dictyosteliaceae</taxon>
        <taxon>Dictyostelium</taxon>
    </lineage>
</organism>
<keyword evidence="2" id="KW-1185">Reference proteome</keyword>
<protein>
    <submittedName>
        <fullName evidence="1">Uncharacterized protein</fullName>
    </submittedName>
</protein>
<dbReference type="OrthoDB" id="18530at2759"/>
<dbReference type="eggNOG" id="ENOG502SAC3">
    <property type="taxonomic scope" value="Eukaryota"/>
</dbReference>
<reference evidence="2" key="1">
    <citation type="journal article" date="2011" name="Genome Biol.">
        <title>Comparative genomics of the social amoebae Dictyostelium discoideum and Dictyostelium purpureum.</title>
        <authorList>
            <consortium name="US DOE Joint Genome Institute (JGI-PGF)"/>
            <person name="Sucgang R."/>
            <person name="Kuo A."/>
            <person name="Tian X."/>
            <person name="Salerno W."/>
            <person name="Parikh A."/>
            <person name="Feasley C.L."/>
            <person name="Dalin E."/>
            <person name="Tu H."/>
            <person name="Huang E."/>
            <person name="Barry K."/>
            <person name="Lindquist E."/>
            <person name="Shapiro H."/>
            <person name="Bruce D."/>
            <person name="Schmutz J."/>
            <person name="Salamov A."/>
            <person name="Fey P."/>
            <person name="Gaudet P."/>
            <person name="Anjard C."/>
            <person name="Babu M.M."/>
            <person name="Basu S."/>
            <person name="Bushmanova Y."/>
            <person name="van der Wel H."/>
            <person name="Katoh-Kurasawa M."/>
            <person name="Dinh C."/>
            <person name="Coutinho P.M."/>
            <person name="Saito T."/>
            <person name="Elias M."/>
            <person name="Schaap P."/>
            <person name="Kay R.R."/>
            <person name="Henrissat B."/>
            <person name="Eichinger L."/>
            <person name="Rivero F."/>
            <person name="Putnam N.H."/>
            <person name="West C.M."/>
            <person name="Loomis W.F."/>
            <person name="Chisholm R.L."/>
            <person name="Shaulsky G."/>
            <person name="Strassmann J.E."/>
            <person name="Queller D.C."/>
            <person name="Kuspa A."/>
            <person name="Grigoriev I.V."/>
        </authorList>
    </citation>
    <scope>NUCLEOTIDE SEQUENCE [LARGE SCALE GENOMIC DNA]</scope>
    <source>
        <strain evidence="2">QSDP1</strain>
    </source>
</reference>
<feature type="non-terminal residue" evidence="1">
    <location>
        <position position="123"/>
    </location>
</feature>
<dbReference type="EMBL" id="GL871218">
    <property type="protein sequence ID" value="EGC31987.1"/>
    <property type="molecule type" value="Genomic_DNA"/>
</dbReference>
<feature type="non-terminal residue" evidence="1">
    <location>
        <position position="1"/>
    </location>
</feature>
<dbReference type="RefSeq" id="XP_003291485.1">
    <property type="nucleotide sequence ID" value="XM_003291437.1"/>
</dbReference>